<reference evidence="2 3" key="1">
    <citation type="submission" date="2017-05" db="EMBL/GenBank/DDBJ databases">
        <title>The Genome Sequence of Enterococcus faecium 2D5_DIV0622.</title>
        <authorList>
            <consortium name="The Broad Institute Genomics Platform"/>
            <consortium name="The Broad Institute Genomic Center for Infectious Diseases"/>
            <person name="Earl A."/>
            <person name="Manson A."/>
            <person name="Schwartman J."/>
            <person name="Gilmore M."/>
            <person name="Abouelleil A."/>
            <person name="Cao P."/>
            <person name="Chapman S."/>
            <person name="Cusick C."/>
            <person name="Shea T."/>
            <person name="Young S."/>
            <person name="Neafsey D."/>
            <person name="Nusbaum C."/>
            <person name="Birren B."/>
        </authorList>
    </citation>
    <scope>NUCLEOTIDE SEQUENCE [LARGE SCALE GENOMIC DNA]</scope>
    <source>
        <strain evidence="2 3">2D5_DIV0622</strain>
    </source>
</reference>
<dbReference type="Pfam" id="PF13021">
    <property type="entry name" value="DUF3885"/>
    <property type="match status" value="1"/>
</dbReference>
<evidence type="ECO:0000259" key="1">
    <source>
        <dbReference type="Pfam" id="PF13021"/>
    </source>
</evidence>
<gene>
    <name evidence="2" type="ORF">A5869_000658</name>
</gene>
<dbReference type="AlphaFoldDB" id="A0A200I3T6"/>
<dbReference type="RefSeq" id="WP_047342448.1">
    <property type="nucleotide sequence ID" value="NZ_LDEC01000016.1"/>
</dbReference>
<protein>
    <recommendedName>
        <fullName evidence="1">DUF3885 domain-containing protein</fullName>
    </recommendedName>
</protein>
<name>A0A200I3T6_9ENTE</name>
<comment type="caution">
    <text evidence="2">The sequence shown here is derived from an EMBL/GenBank/DDBJ whole genome shotgun (WGS) entry which is preliminary data.</text>
</comment>
<sequence>MKLGKSFHYQFTQMIKNMGIQSVYGPIFYQARYGLRFEMGIGDPTDERFRIIPTHFEEAIHRALSIYQATEPYDILSINVWLDSEHESEIPNYFTSLGLPECDESYIETHYSDDYEYQIKACYWDLRKLTFNWEKLFRDIVYTDFKEPHFLASNVFFLNPKAEILYHLYDDRGLDVVAIDKMTLQPIYQSYHTWLLDYDREAMKKVFEK</sequence>
<dbReference type="Proteomes" id="UP000196503">
    <property type="component" value="Unassembled WGS sequence"/>
</dbReference>
<evidence type="ECO:0000313" key="3">
    <source>
        <dbReference type="Proteomes" id="UP000196503"/>
    </source>
</evidence>
<feature type="domain" description="DUF3885" evidence="1">
    <location>
        <begin position="24"/>
        <end position="199"/>
    </location>
</feature>
<evidence type="ECO:0000313" key="2">
    <source>
        <dbReference type="EMBL" id="OUZ19010.1"/>
    </source>
</evidence>
<dbReference type="EMBL" id="NIBL01000001">
    <property type="protein sequence ID" value="OUZ19010.1"/>
    <property type="molecule type" value="Genomic_DNA"/>
</dbReference>
<proteinExistence type="predicted"/>
<organism evidence="2 3">
    <name type="scientific">Enterococcus cecorum</name>
    <dbReference type="NCBI Taxonomy" id="44008"/>
    <lineage>
        <taxon>Bacteria</taxon>
        <taxon>Bacillati</taxon>
        <taxon>Bacillota</taxon>
        <taxon>Bacilli</taxon>
        <taxon>Lactobacillales</taxon>
        <taxon>Enterococcaceae</taxon>
        <taxon>Enterococcus</taxon>
    </lineage>
</organism>
<dbReference type="InterPro" id="IPR024976">
    <property type="entry name" value="DUF3885"/>
</dbReference>
<accession>A0A200I3T6</accession>